<reference evidence="2 4" key="1">
    <citation type="journal article" date="2008" name="Science">
        <title>The Physcomitrella genome reveals evolutionary insights into the conquest of land by plants.</title>
        <authorList>
            <person name="Rensing S."/>
            <person name="Lang D."/>
            <person name="Zimmer A."/>
            <person name="Terry A."/>
            <person name="Salamov A."/>
            <person name="Shapiro H."/>
            <person name="Nishiyama T."/>
            <person name="Perroud P.-F."/>
            <person name="Lindquist E."/>
            <person name="Kamisugi Y."/>
            <person name="Tanahashi T."/>
            <person name="Sakakibara K."/>
            <person name="Fujita T."/>
            <person name="Oishi K."/>
            <person name="Shin-I T."/>
            <person name="Kuroki Y."/>
            <person name="Toyoda A."/>
            <person name="Suzuki Y."/>
            <person name="Hashimoto A."/>
            <person name="Yamaguchi K."/>
            <person name="Sugano A."/>
            <person name="Kohara Y."/>
            <person name="Fujiyama A."/>
            <person name="Anterola A."/>
            <person name="Aoki S."/>
            <person name="Ashton N."/>
            <person name="Barbazuk W.B."/>
            <person name="Barker E."/>
            <person name="Bennetzen J."/>
            <person name="Bezanilla M."/>
            <person name="Blankenship R."/>
            <person name="Cho S.H."/>
            <person name="Dutcher S."/>
            <person name="Estelle M."/>
            <person name="Fawcett J.A."/>
            <person name="Gundlach H."/>
            <person name="Hanada K."/>
            <person name="Heyl A."/>
            <person name="Hicks K.A."/>
            <person name="Hugh J."/>
            <person name="Lohr M."/>
            <person name="Mayer K."/>
            <person name="Melkozernov A."/>
            <person name="Murata T."/>
            <person name="Nelson D."/>
            <person name="Pils B."/>
            <person name="Prigge M."/>
            <person name="Reiss B."/>
            <person name="Renner T."/>
            <person name="Rombauts S."/>
            <person name="Rushton P."/>
            <person name="Sanderfoot A."/>
            <person name="Schween G."/>
            <person name="Shiu S.-H."/>
            <person name="Stueber K."/>
            <person name="Theodoulou F.L."/>
            <person name="Tu H."/>
            <person name="Van de Peer Y."/>
            <person name="Verrier P.J."/>
            <person name="Waters E."/>
            <person name="Wood A."/>
            <person name="Yang L."/>
            <person name="Cove D."/>
            <person name="Cuming A."/>
            <person name="Hasebe M."/>
            <person name="Lucas S."/>
            <person name="Mishler D.B."/>
            <person name="Reski R."/>
            <person name="Grigoriev I."/>
            <person name="Quatrano R.S."/>
            <person name="Boore J.L."/>
        </authorList>
    </citation>
    <scope>NUCLEOTIDE SEQUENCE [LARGE SCALE GENOMIC DNA]</scope>
    <source>
        <strain evidence="3 4">cv. Gransden 2004</strain>
    </source>
</reference>
<dbReference type="Proteomes" id="UP000006727">
    <property type="component" value="Chromosome 23"/>
</dbReference>
<evidence type="ECO:0000256" key="1">
    <source>
        <dbReference type="SAM" id="MobiDB-lite"/>
    </source>
</evidence>
<evidence type="ECO:0000313" key="2">
    <source>
        <dbReference type="EMBL" id="PNR29433.1"/>
    </source>
</evidence>
<feature type="region of interest" description="Disordered" evidence="1">
    <location>
        <begin position="64"/>
        <end position="86"/>
    </location>
</feature>
<dbReference type="Gramene" id="Pp3c23_15510V3.1">
    <property type="protein sequence ID" value="PAC:32950411.CDS.1"/>
    <property type="gene ID" value="Pp3c23_15510"/>
</dbReference>
<feature type="compositionally biased region" description="Polar residues" evidence="1">
    <location>
        <begin position="69"/>
        <end position="78"/>
    </location>
</feature>
<dbReference type="EnsemblPlants" id="Pp3c23_15510V3.1">
    <property type="protein sequence ID" value="PAC:32950411.CDS.1"/>
    <property type="gene ID" value="Pp3c23_15510"/>
</dbReference>
<dbReference type="AlphaFoldDB" id="A0A2K1IJI0"/>
<evidence type="ECO:0000313" key="3">
    <source>
        <dbReference type="EnsemblPlants" id="PAC:32950411.CDS.1"/>
    </source>
</evidence>
<sequence length="86" mass="9567">MYTTSNQLLSNPLDLTGYISVYERSQLKWVLGKPLDVVVLSRVFTARVFSWVASVWEAPARNEFLPGASENSTPSVSASLEERTTT</sequence>
<keyword evidence="4" id="KW-1185">Reference proteome</keyword>
<reference evidence="3" key="3">
    <citation type="submission" date="2020-12" db="UniProtKB">
        <authorList>
            <consortium name="EnsemblPlants"/>
        </authorList>
    </citation>
    <scope>IDENTIFICATION</scope>
</reference>
<dbReference type="InParanoid" id="A0A2K1IJI0"/>
<accession>A0A2K1IJI0</accession>
<organism evidence="2">
    <name type="scientific">Physcomitrium patens</name>
    <name type="common">Spreading-leaved earth moss</name>
    <name type="synonym">Physcomitrella patens</name>
    <dbReference type="NCBI Taxonomy" id="3218"/>
    <lineage>
        <taxon>Eukaryota</taxon>
        <taxon>Viridiplantae</taxon>
        <taxon>Streptophyta</taxon>
        <taxon>Embryophyta</taxon>
        <taxon>Bryophyta</taxon>
        <taxon>Bryophytina</taxon>
        <taxon>Bryopsida</taxon>
        <taxon>Funariidae</taxon>
        <taxon>Funariales</taxon>
        <taxon>Funariaceae</taxon>
        <taxon>Physcomitrium</taxon>
    </lineage>
</organism>
<reference evidence="2 4" key="2">
    <citation type="journal article" date="2018" name="Plant J.">
        <title>The Physcomitrella patens chromosome-scale assembly reveals moss genome structure and evolution.</title>
        <authorList>
            <person name="Lang D."/>
            <person name="Ullrich K.K."/>
            <person name="Murat F."/>
            <person name="Fuchs J."/>
            <person name="Jenkins J."/>
            <person name="Haas F.B."/>
            <person name="Piednoel M."/>
            <person name="Gundlach H."/>
            <person name="Van Bel M."/>
            <person name="Meyberg R."/>
            <person name="Vives C."/>
            <person name="Morata J."/>
            <person name="Symeonidi A."/>
            <person name="Hiss M."/>
            <person name="Muchero W."/>
            <person name="Kamisugi Y."/>
            <person name="Saleh O."/>
            <person name="Blanc G."/>
            <person name="Decker E.L."/>
            <person name="van Gessel N."/>
            <person name="Grimwood J."/>
            <person name="Hayes R.D."/>
            <person name="Graham S.W."/>
            <person name="Gunter L.E."/>
            <person name="McDaniel S.F."/>
            <person name="Hoernstein S.N.W."/>
            <person name="Larsson A."/>
            <person name="Li F.W."/>
            <person name="Perroud P.F."/>
            <person name="Phillips J."/>
            <person name="Ranjan P."/>
            <person name="Rokshar D.S."/>
            <person name="Rothfels C.J."/>
            <person name="Schneider L."/>
            <person name="Shu S."/>
            <person name="Stevenson D.W."/>
            <person name="Thummler F."/>
            <person name="Tillich M."/>
            <person name="Villarreal Aguilar J.C."/>
            <person name="Widiez T."/>
            <person name="Wong G.K."/>
            <person name="Wymore A."/>
            <person name="Zhang Y."/>
            <person name="Zimmer A.D."/>
            <person name="Quatrano R.S."/>
            <person name="Mayer K.F.X."/>
            <person name="Goodstein D."/>
            <person name="Casacuberta J.M."/>
            <person name="Vandepoele K."/>
            <person name="Reski R."/>
            <person name="Cuming A.C."/>
            <person name="Tuskan G.A."/>
            <person name="Maumus F."/>
            <person name="Salse J."/>
            <person name="Schmutz J."/>
            <person name="Rensing S.A."/>
        </authorList>
    </citation>
    <scope>NUCLEOTIDE SEQUENCE [LARGE SCALE GENOMIC DNA]</scope>
    <source>
        <strain evidence="3 4">cv. Gransden 2004</strain>
    </source>
</reference>
<dbReference type="Gramene" id="Pp3c23_15510V3.2">
    <property type="protein sequence ID" value="PAC:32950412.CDS.1"/>
    <property type="gene ID" value="Pp3c23_15510"/>
</dbReference>
<dbReference type="EnsemblPlants" id="Pp3c23_15510V3.2">
    <property type="protein sequence ID" value="PAC:32950412.CDS.1"/>
    <property type="gene ID" value="Pp3c23_15510"/>
</dbReference>
<dbReference type="EMBL" id="ABEU02000023">
    <property type="protein sequence ID" value="PNR29433.1"/>
    <property type="molecule type" value="Genomic_DNA"/>
</dbReference>
<gene>
    <name evidence="2" type="ORF">PHYPA_028126</name>
</gene>
<name>A0A2K1IJI0_PHYPA</name>
<protein>
    <submittedName>
        <fullName evidence="2 3">Uncharacterized protein</fullName>
    </submittedName>
</protein>
<evidence type="ECO:0000313" key="4">
    <source>
        <dbReference type="Proteomes" id="UP000006727"/>
    </source>
</evidence>
<proteinExistence type="predicted"/>